<dbReference type="PANTHER" id="PTHR30136:SF35">
    <property type="entry name" value="HTH-TYPE TRANSCRIPTIONAL REGULATOR RV1719"/>
    <property type="match status" value="1"/>
</dbReference>
<gene>
    <name evidence="6" type="ORF">AB3G37_09045</name>
</gene>
<dbReference type="InterPro" id="IPR029016">
    <property type="entry name" value="GAF-like_dom_sf"/>
</dbReference>
<dbReference type="InterPro" id="IPR036390">
    <property type="entry name" value="WH_DNA-bd_sf"/>
</dbReference>
<evidence type="ECO:0000259" key="5">
    <source>
        <dbReference type="PROSITE" id="PS51078"/>
    </source>
</evidence>
<accession>A0AB39VUH5</accession>
<dbReference type="PROSITE" id="PS51077">
    <property type="entry name" value="HTH_ICLR"/>
    <property type="match status" value="1"/>
</dbReference>
<dbReference type="SUPFAM" id="SSF55781">
    <property type="entry name" value="GAF domain-like"/>
    <property type="match status" value="1"/>
</dbReference>
<dbReference type="PROSITE" id="PS51078">
    <property type="entry name" value="ICLR_ED"/>
    <property type="match status" value="1"/>
</dbReference>
<dbReference type="InterPro" id="IPR036388">
    <property type="entry name" value="WH-like_DNA-bd_sf"/>
</dbReference>
<keyword evidence="3" id="KW-0804">Transcription</keyword>
<dbReference type="InterPro" id="IPR005471">
    <property type="entry name" value="Tscrpt_reg_IclR_N"/>
</dbReference>
<dbReference type="Pfam" id="PF01614">
    <property type="entry name" value="IclR_C"/>
    <property type="match status" value="1"/>
</dbReference>
<reference evidence="6" key="1">
    <citation type="submission" date="2024-07" db="EMBL/GenBank/DDBJ databases">
        <authorList>
            <person name="Biller S.J."/>
        </authorList>
    </citation>
    <scope>NUCLEOTIDE SEQUENCE</scope>
    <source>
        <strain evidence="6">WC2420</strain>
    </source>
</reference>
<dbReference type="InterPro" id="IPR014757">
    <property type="entry name" value="Tscrpt_reg_IclR_C"/>
</dbReference>
<dbReference type="GO" id="GO:0003700">
    <property type="term" value="F:DNA-binding transcription factor activity"/>
    <property type="evidence" value="ECO:0007669"/>
    <property type="project" value="TreeGrafter"/>
</dbReference>
<keyword evidence="1" id="KW-0805">Transcription regulation</keyword>
<evidence type="ECO:0000256" key="2">
    <source>
        <dbReference type="ARBA" id="ARBA00023125"/>
    </source>
</evidence>
<dbReference type="InterPro" id="IPR050707">
    <property type="entry name" value="HTH_MetabolicPath_Reg"/>
</dbReference>
<dbReference type="SUPFAM" id="SSF46785">
    <property type="entry name" value="Winged helix' DNA-binding domain"/>
    <property type="match status" value="1"/>
</dbReference>
<dbReference type="GO" id="GO:0045892">
    <property type="term" value="P:negative regulation of DNA-templated transcription"/>
    <property type="evidence" value="ECO:0007669"/>
    <property type="project" value="TreeGrafter"/>
</dbReference>
<organism evidence="6">
    <name type="scientific">Rouxiella sp. WC2420</name>
    <dbReference type="NCBI Taxonomy" id="3234145"/>
    <lineage>
        <taxon>Bacteria</taxon>
        <taxon>Pseudomonadati</taxon>
        <taxon>Pseudomonadota</taxon>
        <taxon>Gammaproteobacteria</taxon>
        <taxon>Enterobacterales</taxon>
        <taxon>Yersiniaceae</taxon>
        <taxon>Rouxiella</taxon>
    </lineage>
</organism>
<name>A0AB39VUH5_9GAMM</name>
<keyword evidence="2" id="KW-0238">DNA-binding</keyword>
<dbReference type="Gene3D" id="1.10.10.10">
    <property type="entry name" value="Winged helix-like DNA-binding domain superfamily/Winged helix DNA-binding domain"/>
    <property type="match status" value="1"/>
</dbReference>
<evidence type="ECO:0000259" key="4">
    <source>
        <dbReference type="PROSITE" id="PS51077"/>
    </source>
</evidence>
<proteinExistence type="predicted"/>
<dbReference type="EMBL" id="CP165628">
    <property type="protein sequence ID" value="XDU74195.1"/>
    <property type="molecule type" value="Genomic_DNA"/>
</dbReference>
<evidence type="ECO:0000256" key="1">
    <source>
        <dbReference type="ARBA" id="ARBA00023015"/>
    </source>
</evidence>
<feature type="domain" description="IclR-ED" evidence="5">
    <location>
        <begin position="70"/>
        <end position="249"/>
    </location>
</feature>
<dbReference type="SMART" id="SM00346">
    <property type="entry name" value="HTH_ICLR"/>
    <property type="match status" value="1"/>
</dbReference>
<dbReference type="Pfam" id="PF09339">
    <property type="entry name" value="HTH_IclR"/>
    <property type="match status" value="1"/>
</dbReference>
<protein>
    <submittedName>
        <fullName evidence="6">IclR family transcriptional regulator</fullName>
    </submittedName>
</protein>
<evidence type="ECO:0000256" key="3">
    <source>
        <dbReference type="ARBA" id="ARBA00023163"/>
    </source>
</evidence>
<dbReference type="PANTHER" id="PTHR30136">
    <property type="entry name" value="HELIX-TURN-HELIX TRANSCRIPTIONAL REGULATOR, ICLR FAMILY"/>
    <property type="match status" value="1"/>
</dbReference>
<sequence>MSGENRESGIKVLHKAVDVLRQLSNTPSGMSLSELSQSVNFPRSTVQRIVATLESELLVEQTGKGGGYRMGPGLGLLLQNTQSDLVASTRPFLRNLSSEVRESVSLATLYGDKLHVADCIIYERDLRVSFPVGLEAPCYATAAGQVLMSTLPDELIEKYIPENIIVARGSKVTRDSLIQQIKKIRETGIGIDEQDHIEGVCTFSAALKTNFGKFSITILSPAIRAKYDQDFYIEKLTAAKIDIEDRLNFFS</sequence>
<dbReference type="AlphaFoldDB" id="A0AB39VUH5"/>
<evidence type="ECO:0000313" key="6">
    <source>
        <dbReference type="EMBL" id="XDU74195.1"/>
    </source>
</evidence>
<dbReference type="RefSeq" id="WP_009635116.1">
    <property type="nucleotide sequence ID" value="NZ_CP165628.1"/>
</dbReference>
<dbReference type="Gene3D" id="3.30.450.40">
    <property type="match status" value="1"/>
</dbReference>
<feature type="domain" description="HTH iclR-type" evidence="4">
    <location>
        <begin position="10"/>
        <end position="72"/>
    </location>
</feature>
<dbReference type="GO" id="GO:0003677">
    <property type="term" value="F:DNA binding"/>
    <property type="evidence" value="ECO:0007669"/>
    <property type="project" value="UniProtKB-KW"/>
</dbReference>